<name>A0AA35KS58_9SAUR</name>
<sequence>MPHPLMTPVPAGHQVLIWYPQAERSSLRPPSFVSTGFEGQFSAPRSGLGASHAGPVLTCSSWWSRQTPSLLRLSVEAVTRGETKAQEMALGNLVAVIWGVCGKDGHPLETGISAVLSGQ</sequence>
<evidence type="ECO:0000313" key="1">
    <source>
        <dbReference type="EMBL" id="CAI5783300.1"/>
    </source>
</evidence>
<reference evidence="1" key="1">
    <citation type="submission" date="2022-12" db="EMBL/GenBank/DDBJ databases">
        <authorList>
            <person name="Alioto T."/>
            <person name="Alioto T."/>
            <person name="Gomez Garrido J."/>
        </authorList>
    </citation>
    <scope>NUCLEOTIDE SEQUENCE</scope>
</reference>
<protein>
    <submittedName>
        <fullName evidence="1">Uncharacterized protein</fullName>
    </submittedName>
</protein>
<dbReference type="AlphaFoldDB" id="A0AA35KS58"/>
<gene>
    <name evidence="1" type="ORF">PODLI_1B037399</name>
</gene>
<organism evidence="1 2">
    <name type="scientific">Podarcis lilfordi</name>
    <name type="common">Lilford's wall lizard</name>
    <dbReference type="NCBI Taxonomy" id="74358"/>
    <lineage>
        <taxon>Eukaryota</taxon>
        <taxon>Metazoa</taxon>
        <taxon>Chordata</taxon>
        <taxon>Craniata</taxon>
        <taxon>Vertebrata</taxon>
        <taxon>Euteleostomi</taxon>
        <taxon>Lepidosauria</taxon>
        <taxon>Squamata</taxon>
        <taxon>Bifurcata</taxon>
        <taxon>Unidentata</taxon>
        <taxon>Episquamata</taxon>
        <taxon>Laterata</taxon>
        <taxon>Lacertibaenia</taxon>
        <taxon>Lacertidae</taxon>
        <taxon>Podarcis</taxon>
    </lineage>
</organism>
<proteinExistence type="predicted"/>
<accession>A0AA35KS58</accession>
<evidence type="ECO:0000313" key="2">
    <source>
        <dbReference type="Proteomes" id="UP001178461"/>
    </source>
</evidence>
<dbReference type="EMBL" id="OX395133">
    <property type="protein sequence ID" value="CAI5783300.1"/>
    <property type="molecule type" value="Genomic_DNA"/>
</dbReference>
<keyword evidence="2" id="KW-1185">Reference proteome</keyword>
<dbReference type="Proteomes" id="UP001178461">
    <property type="component" value="Chromosome 8"/>
</dbReference>